<evidence type="ECO:0000313" key="4">
    <source>
        <dbReference type="EMBL" id="CCO17825.1"/>
    </source>
</evidence>
<dbReference type="InterPro" id="IPR013320">
    <property type="entry name" value="ConA-like_dom_sf"/>
</dbReference>
<dbReference type="EMBL" id="FO082271">
    <property type="protein sequence ID" value="CCO17825.1"/>
    <property type="molecule type" value="Genomic_DNA"/>
</dbReference>
<dbReference type="PROSITE" id="PS50222">
    <property type="entry name" value="EF_HAND_2"/>
    <property type="match status" value="1"/>
</dbReference>
<dbReference type="AlphaFoldDB" id="K8EZ96"/>
<dbReference type="GeneID" id="19014082"/>
<reference evidence="4 5" key="1">
    <citation type="submission" date="2011-10" db="EMBL/GenBank/DDBJ databases">
        <authorList>
            <person name="Genoscope - CEA"/>
        </authorList>
    </citation>
    <scope>NUCLEOTIDE SEQUENCE [LARGE SCALE GENOMIC DNA]</scope>
    <source>
        <strain evidence="4 5">RCC 1105</strain>
    </source>
</reference>
<dbReference type="GO" id="GO:0005509">
    <property type="term" value="F:calcium ion binding"/>
    <property type="evidence" value="ECO:0007669"/>
    <property type="project" value="InterPro"/>
</dbReference>
<dbReference type="Pfam" id="PF13385">
    <property type="entry name" value="Laminin_G_3"/>
    <property type="match status" value="1"/>
</dbReference>
<keyword evidence="2" id="KW-1133">Transmembrane helix</keyword>
<dbReference type="InterPro" id="IPR002048">
    <property type="entry name" value="EF_hand_dom"/>
</dbReference>
<accession>K8EZ96</accession>
<evidence type="ECO:0000259" key="3">
    <source>
        <dbReference type="PROSITE" id="PS50222"/>
    </source>
</evidence>
<dbReference type="Proteomes" id="UP000198341">
    <property type="component" value="Chromosome 8"/>
</dbReference>
<dbReference type="PROSITE" id="PS00018">
    <property type="entry name" value="EF_HAND_1"/>
    <property type="match status" value="1"/>
</dbReference>
<dbReference type="OrthoDB" id="89765at2759"/>
<dbReference type="KEGG" id="bpg:Bathy08g01030"/>
<evidence type="ECO:0000256" key="2">
    <source>
        <dbReference type="SAM" id="Phobius"/>
    </source>
</evidence>
<organism evidence="4 5">
    <name type="scientific">Bathycoccus prasinos</name>
    <dbReference type="NCBI Taxonomy" id="41875"/>
    <lineage>
        <taxon>Eukaryota</taxon>
        <taxon>Viridiplantae</taxon>
        <taxon>Chlorophyta</taxon>
        <taxon>Mamiellophyceae</taxon>
        <taxon>Mamiellales</taxon>
        <taxon>Bathycoccaceae</taxon>
        <taxon>Bathycoccus</taxon>
    </lineage>
</organism>
<keyword evidence="2" id="KW-0472">Membrane</keyword>
<gene>
    <name evidence="4" type="ORF">Bathy08g01030</name>
</gene>
<proteinExistence type="predicted"/>
<dbReference type="RefSeq" id="XP_007511704.1">
    <property type="nucleotide sequence ID" value="XM_007511642.1"/>
</dbReference>
<keyword evidence="2" id="KW-0812">Transmembrane</keyword>
<dbReference type="Gene3D" id="2.60.120.200">
    <property type="match status" value="1"/>
</dbReference>
<sequence>MHPKTLLSYAFLFFGYYFILGARDSRRRLFRALGIFSDEDLKTLSKEALQKRDSYSVWDKHFNRDEVPKEQFAVGLFLEYLEDRRLNLNRGRARALSPFFDLNNDGIVTRNEYGEFIRKFSHTNSEGGGDDKKLLKAALSEATRTIQSRKSGNNGGEGGRTGLSNRGCALHLDRKKRDYLEILESGDLQFGGTAPFTIELWVKPKRASEKAVLVSKYDRGKWGQYFVQLQRIGESDEMEVFFHREVAPWGQKAGTIPLHAFTHIACSYGNGVSSIYINGTLASSQKEAGQDQNPETPVLIGAMLEKGEPIDFYDGILDDVRIWRVSRSQLDIRESMLLSLSGMETGLEAYWEFNECLGKHAKEKTGESKHDAKLHGGAWTTSSIKFKSYQESFGCKDTHC</sequence>
<protein>
    <submittedName>
        <fullName evidence="4">VCBS</fullName>
    </submittedName>
</protein>
<dbReference type="SUPFAM" id="SSF49899">
    <property type="entry name" value="Concanavalin A-like lectins/glucanases"/>
    <property type="match status" value="1"/>
</dbReference>
<dbReference type="InterPro" id="IPR018247">
    <property type="entry name" value="EF_Hand_1_Ca_BS"/>
</dbReference>
<feature type="transmembrane region" description="Helical" evidence="2">
    <location>
        <begin position="6"/>
        <end position="22"/>
    </location>
</feature>
<evidence type="ECO:0000256" key="1">
    <source>
        <dbReference type="SAM" id="MobiDB-lite"/>
    </source>
</evidence>
<feature type="domain" description="EF-hand" evidence="3">
    <location>
        <begin position="100"/>
        <end position="123"/>
    </location>
</feature>
<dbReference type="eggNOG" id="ENOG502R76S">
    <property type="taxonomic scope" value="Eukaryota"/>
</dbReference>
<name>K8EZ96_9CHLO</name>
<evidence type="ECO:0000313" key="5">
    <source>
        <dbReference type="Proteomes" id="UP000198341"/>
    </source>
</evidence>
<keyword evidence="5" id="KW-1185">Reference proteome</keyword>
<feature type="region of interest" description="Disordered" evidence="1">
    <location>
        <begin position="144"/>
        <end position="163"/>
    </location>
</feature>